<keyword evidence="1" id="KW-1133">Transmembrane helix</keyword>
<keyword evidence="1" id="KW-0812">Transmembrane</keyword>
<reference evidence="2" key="1">
    <citation type="submission" date="2023-05" db="EMBL/GenBank/DDBJ databases">
        <title>Nepenthes gracilis genome sequencing.</title>
        <authorList>
            <person name="Fukushima K."/>
        </authorList>
    </citation>
    <scope>NUCLEOTIDE SEQUENCE</scope>
    <source>
        <strain evidence="2">SING2019-196</strain>
    </source>
</reference>
<accession>A0AAD3TMF8</accession>
<dbReference type="EMBL" id="BSYO01000046">
    <property type="protein sequence ID" value="GMH31944.1"/>
    <property type="molecule type" value="Genomic_DNA"/>
</dbReference>
<evidence type="ECO:0000313" key="2">
    <source>
        <dbReference type="EMBL" id="GMH31944.1"/>
    </source>
</evidence>
<gene>
    <name evidence="2" type="ORF">Nepgr_033788</name>
</gene>
<keyword evidence="1" id="KW-0472">Membrane</keyword>
<protein>
    <submittedName>
        <fullName evidence="2">Uncharacterized protein</fullName>
    </submittedName>
</protein>
<proteinExistence type="predicted"/>
<dbReference type="Proteomes" id="UP001279734">
    <property type="component" value="Unassembled WGS sequence"/>
</dbReference>
<feature type="transmembrane region" description="Helical" evidence="1">
    <location>
        <begin position="104"/>
        <end position="133"/>
    </location>
</feature>
<organism evidence="2 3">
    <name type="scientific">Nepenthes gracilis</name>
    <name type="common">Slender pitcher plant</name>
    <dbReference type="NCBI Taxonomy" id="150966"/>
    <lineage>
        <taxon>Eukaryota</taxon>
        <taxon>Viridiplantae</taxon>
        <taxon>Streptophyta</taxon>
        <taxon>Embryophyta</taxon>
        <taxon>Tracheophyta</taxon>
        <taxon>Spermatophyta</taxon>
        <taxon>Magnoliopsida</taxon>
        <taxon>eudicotyledons</taxon>
        <taxon>Gunneridae</taxon>
        <taxon>Pentapetalae</taxon>
        <taxon>Caryophyllales</taxon>
        <taxon>Nepenthaceae</taxon>
        <taxon>Nepenthes</taxon>
    </lineage>
</organism>
<dbReference type="AlphaFoldDB" id="A0AAD3TMF8"/>
<comment type="caution">
    <text evidence="2">The sequence shown here is derived from an EMBL/GenBank/DDBJ whole genome shotgun (WGS) entry which is preliminary data.</text>
</comment>
<evidence type="ECO:0000313" key="3">
    <source>
        <dbReference type="Proteomes" id="UP001279734"/>
    </source>
</evidence>
<sequence>MEVVNCHIGSSILADGRCAWFSGLGSSNAAGFGSQVLVLRPMMVWSSTSVDAETMQNACCWQHHDSLLKGNIELLKLLLKPSHLRILHLSAARVDAKDPTAVGVWLLASPVLLVFCIWCGQIGQILLVLLMLCHILNSAEMLKTVANAILNFVSVMVFRGSHAKCATCDYDVIWVCPGHLYGVVPEWTEYLMLATVPVASLSYAEDGLVALKATCPAFCQFGWSDLGRIKQWNGYGTECPALFRRTSRALRIEYGLPRTWLACFIWSELFLLIFSRRAFSLFFWSDCR</sequence>
<evidence type="ECO:0000256" key="1">
    <source>
        <dbReference type="SAM" id="Phobius"/>
    </source>
</evidence>
<keyword evidence="3" id="KW-1185">Reference proteome</keyword>
<name>A0AAD3TMF8_NEPGR</name>